<dbReference type="CDD" id="cd07984">
    <property type="entry name" value="LPLAT_LABLAT-like"/>
    <property type="match status" value="1"/>
</dbReference>
<dbReference type="GO" id="GO:0009247">
    <property type="term" value="P:glycolipid biosynthetic process"/>
    <property type="evidence" value="ECO:0007669"/>
    <property type="project" value="UniProtKB-ARBA"/>
</dbReference>
<keyword evidence="6" id="KW-0012">Acyltransferase</keyword>
<dbReference type="EMBL" id="OBDO01000001">
    <property type="protein sequence ID" value="SNX95159.1"/>
    <property type="molecule type" value="Genomic_DNA"/>
</dbReference>
<comment type="subcellular location">
    <subcellularLocation>
        <location evidence="1">Cell inner membrane</location>
    </subcellularLocation>
</comment>
<evidence type="ECO:0000256" key="5">
    <source>
        <dbReference type="ARBA" id="ARBA00023136"/>
    </source>
</evidence>
<reference evidence="8 9" key="1">
    <citation type="submission" date="2017-09" db="EMBL/GenBank/DDBJ databases">
        <authorList>
            <person name="Ehlers B."/>
            <person name="Leendertz F.H."/>
        </authorList>
    </citation>
    <scope>NUCLEOTIDE SEQUENCE [LARGE SCALE GENOMIC DNA]</scope>
    <source>
        <strain evidence="8 9">DSM 46844</strain>
    </source>
</reference>
<dbReference type="Pfam" id="PF03279">
    <property type="entry name" value="Lip_A_acyltrans"/>
    <property type="match status" value="1"/>
</dbReference>
<evidence type="ECO:0000256" key="6">
    <source>
        <dbReference type="ARBA" id="ARBA00023315"/>
    </source>
</evidence>
<dbReference type="PANTHER" id="PTHR30606:SF10">
    <property type="entry name" value="PHOSPHATIDYLINOSITOL MANNOSIDE ACYLTRANSFERASE"/>
    <property type="match status" value="1"/>
</dbReference>
<evidence type="ECO:0000313" key="8">
    <source>
        <dbReference type="EMBL" id="SNX95159.1"/>
    </source>
</evidence>
<keyword evidence="2" id="KW-1003">Cell membrane</keyword>
<evidence type="ECO:0000256" key="7">
    <source>
        <dbReference type="SAM" id="MobiDB-lite"/>
    </source>
</evidence>
<evidence type="ECO:0000256" key="3">
    <source>
        <dbReference type="ARBA" id="ARBA00022519"/>
    </source>
</evidence>
<keyword evidence="3" id="KW-0997">Cell inner membrane</keyword>
<accession>A0A285E7Q9</accession>
<keyword evidence="4 8" id="KW-0808">Transferase</keyword>
<dbReference type="GO" id="GO:0005886">
    <property type="term" value="C:plasma membrane"/>
    <property type="evidence" value="ECO:0007669"/>
    <property type="project" value="UniProtKB-SubCell"/>
</dbReference>
<dbReference type="RefSeq" id="WP_097204769.1">
    <property type="nucleotide sequence ID" value="NZ_JACHXB010000001.1"/>
</dbReference>
<dbReference type="Proteomes" id="UP000219514">
    <property type="component" value="Unassembled WGS sequence"/>
</dbReference>
<organism evidence="8 9">
    <name type="scientific">Geodermatophilus sabuli</name>
    <dbReference type="NCBI Taxonomy" id="1564158"/>
    <lineage>
        <taxon>Bacteria</taxon>
        <taxon>Bacillati</taxon>
        <taxon>Actinomycetota</taxon>
        <taxon>Actinomycetes</taxon>
        <taxon>Geodermatophilales</taxon>
        <taxon>Geodermatophilaceae</taxon>
        <taxon>Geodermatophilus</taxon>
    </lineage>
</organism>
<protein>
    <submittedName>
        <fullName evidence="8">KDO2-lipid IV(A) lauroyltransferase</fullName>
    </submittedName>
</protein>
<feature type="compositionally biased region" description="Low complexity" evidence="7">
    <location>
        <begin position="329"/>
        <end position="341"/>
    </location>
</feature>
<keyword evidence="5" id="KW-0472">Membrane</keyword>
<evidence type="ECO:0000256" key="4">
    <source>
        <dbReference type="ARBA" id="ARBA00022679"/>
    </source>
</evidence>
<keyword evidence="9" id="KW-1185">Reference proteome</keyword>
<evidence type="ECO:0000256" key="1">
    <source>
        <dbReference type="ARBA" id="ARBA00004533"/>
    </source>
</evidence>
<feature type="compositionally biased region" description="Gly residues" evidence="7">
    <location>
        <begin position="342"/>
        <end position="354"/>
    </location>
</feature>
<evidence type="ECO:0000256" key="2">
    <source>
        <dbReference type="ARBA" id="ARBA00022475"/>
    </source>
</evidence>
<proteinExistence type="predicted"/>
<dbReference type="InterPro" id="IPR004960">
    <property type="entry name" value="LipA_acyltrans"/>
</dbReference>
<sequence length="354" mass="37523">MTDASPAGTGAATPPALSVVPARPGLRARAGARVTDLGFAAGWGAVKLLPEPVARGAFDAAGRWAAGRQGRGVRQLRANLRVATDGRLTDAELDALTTRAVRSYARYWQEAFRLPRLSTERVVARTEVIGREHLDRARSRGAGLVMVLPHSGNWDAAGVWFTDYLDGPFMTVAERLRPESLYRRFVDYRESLGMRVVPLTGGPRPSTEVLREWLSDGGVTCLLVDRNLGAGGVPVSLFGRQATFPGGAALLAERTGAPLVPTVCQFTPRGWRLVFSPEVPVAGPGRLRDRVAAAMQGVADAFAEGIASQPEDWHVPGRIWPDVPPDGVPVPDGVPAGPDGAPAGGPGGTGRELR</sequence>
<evidence type="ECO:0000313" key="9">
    <source>
        <dbReference type="Proteomes" id="UP000219514"/>
    </source>
</evidence>
<gene>
    <name evidence="8" type="ORF">SAMN06893097_101967</name>
</gene>
<dbReference type="PANTHER" id="PTHR30606">
    <property type="entry name" value="LIPID A BIOSYNTHESIS LAUROYL ACYLTRANSFERASE"/>
    <property type="match status" value="1"/>
</dbReference>
<dbReference type="AlphaFoldDB" id="A0A285E7Q9"/>
<name>A0A285E7Q9_9ACTN</name>
<dbReference type="OrthoDB" id="9803456at2"/>
<dbReference type="NCBIfam" id="NF005919">
    <property type="entry name" value="PRK07920.1"/>
    <property type="match status" value="1"/>
</dbReference>
<dbReference type="GO" id="GO:0016746">
    <property type="term" value="F:acyltransferase activity"/>
    <property type="evidence" value="ECO:0007669"/>
    <property type="project" value="UniProtKB-KW"/>
</dbReference>
<feature type="region of interest" description="Disordered" evidence="7">
    <location>
        <begin position="321"/>
        <end position="354"/>
    </location>
</feature>